<keyword evidence="4" id="KW-0547">Nucleotide-binding</keyword>
<reference evidence="13 14" key="1">
    <citation type="submission" date="2012-08" db="EMBL/GenBank/DDBJ databases">
        <title>Oryza genome evolution.</title>
        <authorList>
            <person name="Wing R.A."/>
        </authorList>
    </citation>
    <scope>NUCLEOTIDE SEQUENCE</scope>
</reference>
<evidence type="ECO:0000256" key="6">
    <source>
        <dbReference type="ARBA" id="ARBA00023054"/>
    </source>
</evidence>
<dbReference type="InterPro" id="IPR036388">
    <property type="entry name" value="WH-like_DNA-bd_sf"/>
</dbReference>
<dbReference type="Pfam" id="PF23559">
    <property type="entry name" value="WHD_DRP"/>
    <property type="match status" value="2"/>
</dbReference>
<feature type="domain" description="NB-ARC" evidence="8">
    <location>
        <begin position="1153"/>
        <end position="1276"/>
    </location>
</feature>
<dbReference type="eggNOG" id="KOG1187">
    <property type="taxonomic scope" value="Eukaryota"/>
</dbReference>
<evidence type="ECO:0000256" key="4">
    <source>
        <dbReference type="ARBA" id="ARBA00022741"/>
    </source>
</evidence>
<dbReference type="Gene3D" id="1.10.10.10">
    <property type="entry name" value="Winged helix-like DNA-binding domain superfamily/Winged helix DNA-binding domain"/>
    <property type="match status" value="2"/>
</dbReference>
<evidence type="ECO:0000256" key="5">
    <source>
        <dbReference type="ARBA" id="ARBA00022821"/>
    </source>
</evidence>
<dbReference type="Pfam" id="PF25019">
    <property type="entry name" value="LRR_R13L1-DRL21"/>
    <property type="match status" value="1"/>
</dbReference>
<keyword evidence="5" id="KW-0611">Plant defense</keyword>
<dbReference type="InterPro" id="IPR055414">
    <property type="entry name" value="LRR_R13L4/SHOC2-like"/>
</dbReference>
<proteinExistence type="inferred from homology"/>
<dbReference type="Proteomes" id="UP000032180">
    <property type="component" value="Chromosome 1"/>
</dbReference>
<reference evidence="13" key="3">
    <citation type="submission" date="2015-04" db="UniProtKB">
        <authorList>
            <consortium name="EnsemblPlants"/>
        </authorList>
    </citation>
    <scope>IDENTIFICATION</scope>
</reference>
<keyword evidence="3" id="KW-0677">Repeat</keyword>
<name>A0A0D9V0U7_9ORYZ</name>
<evidence type="ECO:0000256" key="2">
    <source>
        <dbReference type="ARBA" id="ARBA00022614"/>
    </source>
</evidence>
<sequence length="1651" mass="189728">MPNFFMNYFIASLHYKTRRKELITVTHSSPMTCRAISSHRDGAKAWLVAPRKVAYETNDIFDEFKYEALWRETKKNGHYKKLGMDVVKLLPTHNCIVFRYRMGNKLHRIVQFIEVLVAGMNAPKQWRQTDSIIDYSEKDIIERSREAEKQKIVRSLLKSSDIMVLPIVGMGVLGKTTFAKLIYNEPKIQENFKLKRWGGASNTILTTTRLTEVAQIMGTIGSHNLTALDKIFLMEIIERRAFYLLKEKPSKLADMVGETVNRCVGSPLAARAKSSVLSNKTTLEEWNALLSTRTIYDDASEILSILQLSYHDLTSQMKEWFALCVVFPKDYEIDVEMLVKLWMENDFIPSEKGIFLEKTGNKIFNELARRSFIQDVEETLFTKYERKYRKTCKIHDLMHDIALHVIGEECVTIILITYFPHIAERTLPLQTLLFDSRKKVNLTHLSFKWSGGITKDPEHYQNVLSTLRSHAMLQLLKLWSCKGANFPMWMTDNGTLRHLTELNLIDCPLCMEIPEFWQLRDLEVLCLIGLDNLKCLCSGDSNIWVSSAFDNLKELKLQDLKNVNRSQMKEHELTFPMLEDIHVNNCTQLTLLPKAPKLKILKLKENKPHLSHAILRSRYMSSLSQIKLLMCDDGEILSPINEAEASVTKLKLFGCNMLVTSSRNNTGLGNKSRKTGIKSCVVLDCWPLREFHSLESLLKSCNNLKDKPVDEEPAQGQLLPHFTTLEIDDCRELIELFNLPHPSSLLPSLTALSWSLYGVNRRILCTCRPTLHIENKHSKTHHHQQQGSILYTREAEHLDWKTRLRIIMGVAYCLEHMILLDPPPLLPTNLSSSSIYLTEDNAAKITDIEFWKDYNKQDASASSQEIKISSGIDGQESELVYKFDILLLEVISGRRPFPEDDRLMVLWASSYLDSKRPLSGMADQTLVRSSSASRTPRAPPRRARPPQISHSGRRPNILTSMGVGPRVSMLKEKASSYLLEQYKVMEGMEEQHKILKRKLPAILDVISDAEKQASKQREGAKAWLEELKIVAYEANEVFDEFKYEALRCKAKKKGHYTKLGFHVVKLFPTHNRVMFRYRMGNKLSRVVQNIEVLVTEMNAFGFKFHPQPLVSKQWRQTDSDIFDPMSIASRSRVQDTQKIVNILLSQATNIDLTGGLGKTTLAQLVYNDNEIQKSFQLFLWKLIGTRDRLKKNGRNHIDDKEIKDKPLQKLQNLLHRQRYLLVLDDVWNRDAEKWEKLKACLQHGSIGSAVLATTRDEQVAQLMQTVSTYNLTALENSFIREIIDQEAFSLRKDNKPNELVKMIDKFVKRCVGSPLAAKALGFVLRTKIGVEDICNEETGILPILKLSYDDLPSHMKQCFAFCAMFPKDYEIDIDKLIQLWMANGFILEENVDLLEIHGNHIFNELTSRSFFQDMKQAQFDEYVSKHGHCSRRLCKIHDLMHDVALSVMGNECAAVTEDPTQRESIRSTTRHLLFPNKEPEIKLNVYLKDSSPDIQTLLCGESIDSPLENLAKYNSVRALKINQGRFSFPLKPKHLLHLRYLDLTKSYIRALPEEISILYHLQTLNLSDCRYLCRLPKQMKYMATLHHLYTHGCHNLKHMPPDFGRLTSLQTLTCFVAGTGSNCSDVGELQHLDISGRLELHQLQNVTESVQ</sequence>
<dbReference type="PRINTS" id="PR00364">
    <property type="entry name" value="DISEASERSIST"/>
</dbReference>
<dbReference type="PANTHER" id="PTHR23155">
    <property type="entry name" value="DISEASE RESISTANCE PROTEIN RP"/>
    <property type="match status" value="1"/>
</dbReference>
<dbReference type="InterPro" id="IPR058922">
    <property type="entry name" value="WHD_DRP"/>
</dbReference>
<keyword evidence="14" id="KW-1185">Reference proteome</keyword>
<dbReference type="STRING" id="77586.A0A0D9V0U7"/>
<dbReference type="Gramene" id="LPERR01G13710.1">
    <property type="protein sequence ID" value="LPERR01G13710.1"/>
    <property type="gene ID" value="LPERR01G13710"/>
</dbReference>
<feature type="domain" description="R13L1/DRL21-like LRR repeat region" evidence="12">
    <location>
        <begin position="438"/>
        <end position="528"/>
    </location>
</feature>
<dbReference type="InterPro" id="IPR032675">
    <property type="entry name" value="LRR_dom_sf"/>
</dbReference>
<dbReference type="InterPro" id="IPR027417">
    <property type="entry name" value="P-loop_NTPase"/>
</dbReference>
<dbReference type="InterPro" id="IPR011009">
    <property type="entry name" value="Kinase-like_dom_sf"/>
</dbReference>
<keyword evidence="6" id="KW-0175">Coiled coil</keyword>
<accession>A0A0D9V0U7</accession>
<feature type="domain" description="Disease resistance N-terminal" evidence="9">
    <location>
        <begin position="967"/>
        <end position="1053"/>
    </location>
</feature>
<evidence type="ECO:0000259" key="10">
    <source>
        <dbReference type="Pfam" id="PF23559"/>
    </source>
</evidence>
<dbReference type="SUPFAM" id="SSF56112">
    <property type="entry name" value="Protein kinase-like (PK-like)"/>
    <property type="match status" value="1"/>
</dbReference>
<dbReference type="Pfam" id="PF18052">
    <property type="entry name" value="Rx_N"/>
    <property type="match status" value="1"/>
</dbReference>
<dbReference type="PANTHER" id="PTHR23155:SF1128">
    <property type="entry name" value="OS03G0849500 PROTEIN"/>
    <property type="match status" value="1"/>
</dbReference>
<dbReference type="InterPro" id="IPR044974">
    <property type="entry name" value="Disease_R_plants"/>
</dbReference>
<evidence type="ECO:0000259" key="11">
    <source>
        <dbReference type="Pfam" id="PF23598"/>
    </source>
</evidence>
<evidence type="ECO:0000259" key="9">
    <source>
        <dbReference type="Pfam" id="PF18052"/>
    </source>
</evidence>
<keyword evidence="2" id="KW-0433">Leucine-rich repeat</keyword>
<feature type="domain" description="Disease resistance protein winged helix" evidence="10">
    <location>
        <begin position="1364"/>
        <end position="1444"/>
    </location>
</feature>
<dbReference type="Gene3D" id="3.40.50.300">
    <property type="entry name" value="P-loop containing nucleotide triphosphate hydrolases"/>
    <property type="match status" value="2"/>
</dbReference>
<dbReference type="Gene3D" id="1.10.510.10">
    <property type="entry name" value="Transferase(Phosphotransferase) domain 1"/>
    <property type="match status" value="1"/>
</dbReference>
<dbReference type="Gene3D" id="3.80.10.10">
    <property type="entry name" value="Ribonuclease Inhibitor"/>
    <property type="match status" value="2"/>
</dbReference>
<evidence type="ECO:0000259" key="8">
    <source>
        <dbReference type="Pfam" id="PF00931"/>
    </source>
</evidence>
<evidence type="ECO:0008006" key="15">
    <source>
        <dbReference type="Google" id="ProtNLM"/>
    </source>
</evidence>
<protein>
    <recommendedName>
        <fullName evidence="15">NB-ARC domain-containing protein</fullName>
    </recommendedName>
</protein>
<evidence type="ECO:0000256" key="7">
    <source>
        <dbReference type="SAM" id="MobiDB-lite"/>
    </source>
</evidence>
<dbReference type="InterPro" id="IPR056789">
    <property type="entry name" value="LRR_R13L1-DRL21"/>
</dbReference>
<dbReference type="HOGENOM" id="CLU_000837_8_9_1"/>
<evidence type="ECO:0000313" key="14">
    <source>
        <dbReference type="Proteomes" id="UP000032180"/>
    </source>
</evidence>
<dbReference type="GO" id="GO:0002758">
    <property type="term" value="P:innate immune response-activating signaling pathway"/>
    <property type="evidence" value="ECO:0007669"/>
    <property type="project" value="UniProtKB-ARBA"/>
</dbReference>
<feature type="domain" description="NB-ARC" evidence="8">
    <location>
        <begin position="146"/>
        <end position="218"/>
    </location>
</feature>
<dbReference type="GO" id="GO:0042742">
    <property type="term" value="P:defense response to bacterium"/>
    <property type="evidence" value="ECO:0007669"/>
    <property type="project" value="UniProtKB-ARBA"/>
</dbReference>
<dbReference type="Pfam" id="PF23598">
    <property type="entry name" value="LRR_14"/>
    <property type="match status" value="1"/>
</dbReference>
<evidence type="ECO:0000313" key="13">
    <source>
        <dbReference type="EnsemblPlants" id="LPERR01G13710.1"/>
    </source>
</evidence>
<feature type="domain" description="Disease resistance R13L4/SHOC-2-like LRR" evidence="11">
    <location>
        <begin position="1510"/>
        <end position="1633"/>
    </location>
</feature>
<dbReference type="FunFam" id="1.10.10.10:FF:000322">
    <property type="entry name" value="Probable disease resistance protein At1g63360"/>
    <property type="match status" value="2"/>
</dbReference>
<evidence type="ECO:0000259" key="12">
    <source>
        <dbReference type="Pfam" id="PF25019"/>
    </source>
</evidence>
<reference evidence="14" key="2">
    <citation type="submission" date="2013-12" db="EMBL/GenBank/DDBJ databases">
        <authorList>
            <person name="Yu Y."/>
            <person name="Lee S."/>
            <person name="de Baynast K."/>
            <person name="Wissotski M."/>
            <person name="Liu L."/>
            <person name="Talag J."/>
            <person name="Goicoechea J."/>
            <person name="Angelova A."/>
            <person name="Jetty R."/>
            <person name="Kudrna D."/>
            <person name="Golser W."/>
            <person name="Rivera L."/>
            <person name="Zhang J."/>
            <person name="Wing R."/>
        </authorList>
    </citation>
    <scope>NUCLEOTIDE SEQUENCE</scope>
</reference>
<dbReference type="eggNOG" id="KOG4658">
    <property type="taxonomic scope" value="Eukaryota"/>
</dbReference>
<dbReference type="SUPFAM" id="SSF52540">
    <property type="entry name" value="P-loop containing nucleoside triphosphate hydrolases"/>
    <property type="match status" value="2"/>
</dbReference>
<dbReference type="InterPro" id="IPR002182">
    <property type="entry name" value="NB-ARC"/>
</dbReference>
<dbReference type="Pfam" id="PF00931">
    <property type="entry name" value="NB-ARC"/>
    <property type="match status" value="2"/>
</dbReference>
<dbReference type="InterPro" id="IPR041118">
    <property type="entry name" value="Rx_N"/>
</dbReference>
<evidence type="ECO:0000256" key="3">
    <source>
        <dbReference type="ARBA" id="ARBA00022737"/>
    </source>
</evidence>
<feature type="region of interest" description="Disordered" evidence="7">
    <location>
        <begin position="922"/>
        <end position="957"/>
    </location>
</feature>
<dbReference type="EnsemblPlants" id="LPERR01G13710.1">
    <property type="protein sequence ID" value="LPERR01G13710.1"/>
    <property type="gene ID" value="LPERR01G13710"/>
</dbReference>
<comment type="similarity">
    <text evidence="1">Belongs to the disease resistance NB-LRR family.</text>
</comment>
<dbReference type="GO" id="GO:0009626">
    <property type="term" value="P:plant-type hypersensitive response"/>
    <property type="evidence" value="ECO:0007669"/>
    <property type="project" value="UniProtKB-ARBA"/>
</dbReference>
<dbReference type="Gene3D" id="1.20.5.4130">
    <property type="match status" value="1"/>
</dbReference>
<feature type="domain" description="Disease resistance protein winged helix" evidence="10">
    <location>
        <begin position="326"/>
        <end position="402"/>
    </location>
</feature>
<evidence type="ECO:0000256" key="1">
    <source>
        <dbReference type="ARBA" id="ARBA00008894"/>
    </source>
</evidence>
<organism evidence="13 14">
    <name type="scientific">Leersia perrieri</name>
    <dbReference type="NCBI Taxonomy" id="77586"/>
    <lineage>
        <taxon>Eukaryota</taxon>
        <taxon>Viridiplantae</taxon>
        <taxon>Streptophyta</taxon>
        <taxon>Embryophyta</taxon>
        <taxon>Tracheophyta</taxon>
        <taxon>Spermatophyta</taxon>
        <taxon>Magnoliopsida</taxon>
        <taxon>Liliopsida</taxon>
        <taxon>Poales</taxon>
        <taxon>Poaceae</taxon>
        <taxon>BOP clade</taxon>
        <taxon>Oryzoideae</taxon>
        <taxon>Oryzeae</taxon>
        <taxon>Oryzinae</taxon>
        <taxon>Leersia</taxon>
    </lineage>
</organism>
<dbReference type="GO" id="GO:0043531">
    <property type="term" value="F:ADP binding"/>
    <property type="evidence" value="ECO:0007669"/>
    <property type="project" value="InterPro"/>
</dbReference>
<dbReference type="SUPFAM" id="SSF52058">
    <property type="entry name" value="L domain-like"/>
    <property type="match status" value="2"/>
</dbReference>